<evidence type="ECO:0000313" key="3">
    <source>
        <dbReference type="Proteomes" id="UP000075787"/>
    </source>
</evidence>
<dbReference type="InterPro" id="IPR009506">
    <property type="entry name" value="YjiS-like"/>
</dbReference>
<feature type="domain" description="YjiS-like" evidence="1">
    <location>
        <begin position="38"/>
        <end position="65"/>
    </location>
</feature>
<evidence type="ECO:0000259" key="1">
    <source>
        <dbReference type="Pfam" id="PF06568"/>
    </source>
</evidence>
<protein>
    <recommendedName>
        <fullName evidence="1">YjiS-like domain-containing protein</fullName>
    </recommendedName>
</protein>
<dbReference type="RefSeq" id="WP_062761717.1">
    <property type="nucleotide sequence ID" value="NZ_CP121045.1"/>
</dbReference>
<dbReference type="AlphaFoldDB" id="A0A162LTE0"/>
<proteinExistence type="predicted"/>
<organism evidence="2 3">
    <name type="scientific">Tistrella mobilis</name>
    <dbReference type="NCBI Taxonomy" id="171437"/>
    <lineage>
        <taxon>Bacteria</taxon>
        <taxon>Pseudomonadati</taxon>
        <taxon>Pseudomonadota</taxon>
        <taxon>Alphaproteobacteria</taxon>
        <taxon>Geminicoccales</taxon>
        <taxon>Geminicoccaceae</taxon>
        <taxon>Tistrella</taxon>
    </lineage>
</organism>
<evidence type="ECO:0000313" key="2">
    <source>
        <dbReference type="EMBL" id="KYO57010.1"/>
    </source>
</evidence>
<comment type="caution">
    <text evidence="2">The sequence shown here is derived from an EMBL/GenBank/DDBJ whole genome shotgun (WGS) entry which is preliminary data.</text>
</comment>
<dbReference type="Proteomes" id="UP000075787">
    <property type="component" value="Unassembled WGS sequence"/>
</dbReference>
<name>A0A162LTE0_9PROT</name>
<reference evidence="2 3" key="1">
    <citation type="submission" date="2015-12" db="EMBL/GenBank/DDBJ databases">
        <title>Genome sequence of Tistrella mobilis MCCC 1A02139.</title>
        <authorList>
            <person name="Lu L."/>
            <person name="Lai Q."/>
            <person name="Shao Z."/>
            <person name="Qian P."/>
        </authorList>
    </citation>
    <scope>NUCLEOTIDE SEQUENCE [LARGE SCALE GENOMIC DNA]</scope>
    <source>
        <strain evidence="2 3">MCCC 1A02139</strain>
    </source>
</reference>
<dbReference type="EMBL" id="LPZR01000034">
    <property type="protein sequence ID" value="KYO57010.1"/>
    <property type="molecule type" value="Genomic_DNA"/>
</dbReference>
<sequence length="83" mass="9274">MTVVTLRHRADACAGAGLPPVRAQAAVKPVHGVLERMIATLGLWTERHRQRRCLATLDAHLLRDLDIDPIDASREANKPFWRA</sequence>
<gene>
    <name evidence="2" type="ORF">AUP44_21235</name>
</gene>
<accession>A0A162LTE0</accession>
<dbReference type="Pfam" id="PF06568">
    <property type="entry name" value="YjiS-like"/>
    <property type="match status" value="1"/>
</dbReference>
<dbReference type="GeneID" id="97240065"/>